<evidence type="ECO:0000313" key="3">
    <source>
        <dbReference type="Proteomes" id="UP001500665"/>
    </source>
</evidence>
<dbReference type="PANTHER" id="PTHR48079">
    <property type="entry name" value="PROTEIN YEEZ"/>
    <property type="match status" value="1"/>
</dbReference>
<evidence type="ECO:0000313" key="2">
    <source>
        <dbReference type="EMBL" id="GAA0965099.1"/>
    </source>
</evidence>
<name>A0ABN1RVF5_9ACTN</name>
<dbReference type="InterPro" id="IPR016040">
    <property type="entry name" value="NAD(P)-bd_dom"/>
</dbReference>
<dbReference type="SUPFAM" id="SSF51735">
    <property type="entry name" value="NAD(P)-binding Rossmann-fold domains"/>
    <property type="match status" value="1"/>
</dbReference>
<dbReference type="Pfam" id="PF13460">
    <property type="entry name" value="NAD_binding_10"/>
    <property type="match status" value="1"/>
</dbReference>
<dbReference type="EMBL" id="BAAAHH010000036">
    <property type="protein sequence ID" value="GAA0965099.1"/>
    <property type="molecule type" value="Genomic_DNA"/>
</dbReference>
<gene>
    <name evidence="2" type="ORF">GCM10009550_64530</name>
</gene>
<proteinExistence type="predicted"/>
<evidence type="ECO:0000259" key="1">
    <source>
        <dbReference type="Pfam" id="PF13460"/>
    </source>
</evidence>
<accession>A0ABN1RVF5</accession>
<protein>
    <recommendedName>
        <fullName evidence="1">NAD(P)-binding domain-containing protein</fullName>
    </recommendedName>
</protein>
<reference evidence="2 3" key="1">
    <citation type="journal article" date="2019" name="Int. J. Syst. Evol. Microbiol.">
        <title>The Global Catalogue of Microorganisms (GCM) 10K type strain sequencing project: providing services to taxonomists for standard genome sequencing and annotation.</title>
        <authorList>
            <consortium name="The Broad Institute Genomics Platform"/>
            <consortium name="The Broad Institute Genome Sequencing Center for Infectious Disease"/>
            <person name="Wu L."/>
            <person name="Ma J."/>
        </authorList>
    </citation>
    <scope>NUCLEOTIDE SEQUENCE [LARGE SCALE GENOMIC DNA]</scope>
    <source>
        <strain evidence="2 3">JCM 10696</strain>
    </source>
</reference>
<dbReference type="Gene3D" id="3.40.50.720">
    <property type="entry name" value="NAD(P)-binding Rossmann-like Domain"/>
    <property type="match status" value="1"/>
</dbReference>
<feature type="domain" description="NAD(P)-binding" evidence="1">
    <location>
        <begin position="14"/>
        <end position="122"/>
    </location>
</feature>
<dbReference type="Proteomes" id="UP001500665">
    <property type="component" value="Unassembled WGS sequence"/>
</dbReference>
<sequence length="277" mass="29170">MEGFGVHYVIIGCGNVGMELARRWTEAGHRVTGTTTTEGRVAELRGVCSDVAVLRGSDREAVEKAVSGADAVVLTVSPRISRSFDAESRIAEYADTLTASAATAAAAHPRVVFTSSISVYGAGRGELVDETTPPTDDDDASPRNFVSGEEAVLAAPRGAVVRIPDVHGHPRDIDYPARVRMAHEMLGGSVPFSAESLLYRIDYRDAAAALDFVVAQGLTGVYNAIPDETVPPTNAEAFGAICAAEGLPPLNFRGEIKTPVMPVSSAKLRAAGFTFTH</sequence>
<keyword evidence="3" id="KW-1185">Reference proteome</keyword>
<organism evidence="2 3">
    <name type="scientific">Actinocorallia libanotica</name>
    <dbReference type="NCBI Taxonomy" id="46162"/>
    <lineage>
        <taxon>Bacteria</taxon>
        <taxon>Bacillati</taxon>
        <taxon>Actinomycetota</taxon>
        <taxon>Actinomycetes</taxon>
        <taxon>Streptosporangiales</taxon>
        <taxon>Thermomonosporaceae</taxon>
        <taxon>Actinocorallia</taxon>
    </lineage>
</organism>
<dbReference type="InterPro" id="IPR051783">
    <property type="entry name" value="NAD(P)-dependent_oxidoreduct"/>
</dbReference>
<comment type="caution">
    <text evidence="2">The sequence shown here is derived from an EMBL/GenBank/DDBJ whole genome shotgun (WGS) entry which is preliminary data.</text>
</comment>
<dbReference type="PANTHER" id="PTHR48079:SF6">
    <property type="entry name" value="NAD(P)-BINDING DOMAIN-CONTAINING PROTEIN-RELATED"/>
    <property type="match status" value="1"/>
</dbReference>
<dbReference type="InterPro" id="IPR036291">
    <property type="entry name" value="NAD(P)-bd_dom_sf"/>
</dbReference>